<accession>A0A8S1CE51</accession>
<keyword evidence="3" id="KW-1185">Reference proteome</keyword>
<dbReference type="EMBL" id="CADEPI010000021">
    <property type="protein sequence ID" value="CAB3365679.1"/>
    <property type="molecule type" value="Genomic_DNA"/>
</dbReference>
<feature type="region of interest" description="Disordered" evidence="1">
    <location>
        <begin position="1"/>
        <end position="101"/>
    </location>
</feature>
<proteinExistence type="predicted"/>
<organism evidence="2 3">
    <name type="scientific">Cloeon dipterum</name>
    <dbReference type="NCBI Taxonomy" id="197152"/>
    <lineage>
        <taxon>Eukaryota</taxon>
        <taxon>Metazoa</taxon>
        <taxon>Ecdysozoa</taxon>
        <taxon>Arthropoda</taxon>
        <taxon>Hexapoda</taxon>
        <taxon>Insecta</taxon>
        <taxon>Pterygota</taxon>
        <taxon>Palaeoptera</taxon>
        <taxon>Ephemeroptera</taxon>
        <taxon>Pisciforma</taxon>
        <taxon>Baetidae</taxon>
        <taxon>Cloeon</taxon>
    </lineage>
</organism>
<dbReference type="OrthoDB" id="10051617at2759"/>
<dbReference type="Proteomes" id="UP000494165">
    <property type="component" value="Unassembled WGS sequence"/>
</dbReference>
<evidence type="ECO:0000313" key="3">
    <source>
        <dbReference type="Proteomes" id="UP000494165"/>
    </source>
</evidence>
<evidence type="ECO:0000256" key="1">
    <source>
        <dbReference type="SAM" id="MobiDB-lite"/>
    </source>
</evidence>
<evidence type="ECO:0008006" key="4">
    <source>
        <dbReference type="Google" id="ProtNLM"/>
    </source>
</evidence>
<evidence type="ECO:0000313" key="2">
    <source>
        <dbReference type="EMBL" id="CAB3365679.1"/>
    </source>
</evidence>
<dbReference type="AlphaFoldDB" id="A0A8S1CE51"/>
<sequence length="194" mass="21605">MSGGSGTPTQLGTGPSKSPFLTSCRRMGLKRRSSIGTPLINKASSPEGAPCAKKATETHAKANATPKRPLPRRSRGLCVTRVEKPSDAHKNEVKPSENEDKRALDELEESVLKKKEFIELLKKGVHPLQIEKDRLTTLTSLWRNGCQQALQDLLETLHKNSEQASNLLTMKILISNLDIPYELINFDPDKEEFY</sequence>
<reference evidence="2 3" key="1">
    <citation type="submission" date="2020-04" db="EMBL/GenBank/DDBJ databases">
        <authorList>
            <person name="Alioto T."/>
            <person name="Alioto T."/>
            <person name="Gomez Garrido J."/>
        </authorList>
    </citation>
    <scope>NUCLEOTIDE SEQUENCE [LARGE SCALE GENOMIC DNA]</scope>
</reference>
<feature type="compositionally biased region" description="Polar residues" evidence="1">
    <location>
        <begin position="7"/>
        <end position="21"/>
    </location>
</feature>
<feature type="compositionally biased region" description="Basic and acidic residues" evidence="1">
    <location>
        <begin position="81"/>
        <end position="101"/>
    </location>
</feature>
<protein>
    <recommendedName>
        <fullName evidence="4">Swi5-dependent recombination DNA repair protein 1 homolog</fullName>
    </recommendedName>
</protein>
<gene>
    <name evidence="2" type="ORF">CLODIP_2_CD05487</name>
</gene>
<comment type="caution">
    <text evidence="2">The sequence shown here is derived from an EMBL/GenBank/DDBJ whole genome shotgun (WGS) entry which is preliminary data.</text>
</comment>
<name>A0A8S1CE51_9INSE</name>